<dbReference type="AlphaFoldDB" id="A0A0A0HT48"/>
<protein>
    <submittedName>
        <fullName evidence="2">Uncharacterized protein</fullName>
    </submittedName>
</protein>
<proteinExistence type="predicted"/>
<dbReference type="OrthoDB" id="4358334at2759"/>
<dbReference type="EMBL" id="KN275964">
    <property type="protein sequence ID" value="KGM91822.1"/>
    <property type="molecule type" value="Genomic_DNA"/>
</dbReference>
<name>A0A0A0HT48_PARBD</name>
<accession>A0A0A0HT48</accession>
<keyword evidence="3" id="KW-1185">Reference proteome</keyword>
<evidence type="ECO:0000313" key="2">
    <source>
        <dbReference type="EMBL" id="KGM91822.1"/>
    </source>
</evidence>
<feature type="region of interest" description="Disordered" evidence="1">
    <location>
        <begin position="201"/>
        <end position="229"/>
    </location>
</feature>
<dbReference type="InParanoid" id="A0A0A0HT48"/>
<reference evidence="2 3" key="1">
    <citation type="journal article" date="2011" name="PLoS Genet.">
        <title>Comparative genomic analysis of human fungal pathogens causing paracoccidioidomycosis.</title>
        <authorList>
            <person name="Desjardins C.A."/>
            <person name="Champion M.D."/>
            <person name="Holder J.W."/>
            <person name="Muszewska A."/>
            <person name="Goldberg J."/>
            <person name="Bailao A.M."/>
            <person name="Brigido M.M."/>
            <person name="Ferreira M.E."/>
            <person name="Garcia A.M."/>
            <person name="Grynberg M."/>
            <person name="Gujja S."/>
            <person name="Heiman D.I."/>
            <person name="Henn M.R."/>
            <person name="Kodira C.D."/>
            <person name="Leon-Narvaez H."/>
            <person name="Longo L.V."/>
            <person name="Ma L.J."/>
            <person name="Malavazi I."/>
            <person name="Matsuo A.L."/>
            <person name="Morais F.V."/>
            <person name="Pereira M."/>
            <person name="Rodriguez-Brito S."/>
            <person name="Sakthikumar S."/>
            <person name="Salem-Izacc S.M."/>
            <person name="Sykes S.M."/>
            <person name="Teixeira M.M."/>
            <person name="Vallejo M.C."/>
            <person name="Walter M.E."/>
            <person name="Yandava C."/>
            <person name="Young S."/>
            <person name="Zeng Q."/>
            <person name="Zucker J."/>
            <person name="Felipe M.S."/>
            <person name="Goldman G.H."/>
            <person name="Haas B.J."/>
            <person name="McEwen J.G."/>
            <person name="Nino-Vega G."/>
            <person name="Puccia R."/>
            <person name="San-Blas G."/>
            <person name="Soares C.M."/>
            <person name="Birren B.W."/>
            <person name="Cuomo C.A."/>
        </authorList>
    </citation>
    <scope>NUCLEOTIDE SEQUENCE [LARGE SCALE GENOMIC DNA]</scope>
    <source>
        <strain evidence="2 3">Pb18</strain>
    </source>
</reference>
<organism evidence="2 3">
    <name type="scientific">Paracoccidioides brasiliensis (strain Pb18)</name>
    <dbReference type="NCBI Taxonomy" id="502780"/>
    <lineage>
        <taxon>Eukaryota</taxon>
        <taxon>Fungi</taxon>
        <taxon>Dikarya</taxon>
        <taxon>Ascomycota</taxon>
        <taxon>Pezizomycotina</taxon>
        <taxon>Eurotiomycetes</taxon>
        <taxon>Eurotiomycetidae</taxon>
        <taxon>Onygenales</taxon>
        <taxon>Ajellomycetaceae</taxon>
        <taxon>Paracoccidioides</taxon>
    </lineage>
</organism>
<gene>
    <name evidence="2" type="ORF">PADG_12140</name>
</gene>
<sequence length="229" mass="24754">MILMSKAFLMKQCYKIPVLSCPCIPVCGIGDGTESTQLVVFPLHFITSLLGSSTQVLAQISVEAHVVDNLQVNLLLEIDNMAPVDHQSSRPVYTDTEVIIPSHSEARIPLCCHLPGNTKLSTDCDYVFAPKLPPLSCYVQIMNASLPFAHVVNPTFKWVVIICWSCIGTLHEYDASGAYLVDPSAEPLALTSLPVETLPLSPSGPMPPNSNPMGSETQLSNGITMYGNP</sequence>
<dbReference type="HOGENOM" id="CLU_1210171_0_0_1"/>
<dbReference type="GeneID" id="22588037"/>
<evidence type="ECO:0000313" key="3">
    <source>
        <dbReference type="Proteomes" id="UP000001628"/>
    </source>
</evidence>
<dbReference type="RefSeq" id="XP_010761995.1">
    <property type="nucleotide sequence ID" value="XM_010763693.1"/>
</dbReference>
<dbReference type="VEuPathDB" id="FungiDB:PADG_12140"/>
<dbReference type="Proteomes" id="UP000001628">
    <property type="component" value="Unassembled WGS sequence"/>
</dbReference>
<dbReference type="KEGG" id="pbn:PADG_12140"/>
<evidence type="ECO:0000256" key="1">
    <source>
        <dbReference type="SAM" id="MobiDB-lite"/>
    </source>
</evidence>